<name>A0A0C3D4Y6_9AGAM</name>
<reference evidence="2" key="2">
    <citation type="submission" date="2015-01" db="EMBL/GenBank/DDBJ databases">
        <title>Evolutionary Origins and Diversification of the Mycorrhizal Mutualists.</title>
        <authorList>
            <consortium name="DOE Joint Genome Institute"/>
            <consortium name="Mycorrhizal Genomics Consortium"/>
            <person name="Kohler A."/>
            <person name="Kuo A."/>
            <person name="Nagy L.G."/>
            <person name="Floudas D."/>
            <person name="Copeland A."/>
            <person name="Barry K.W."/>
            <person name="Cichocki N."/>
            <person name="Veneault-Fourrey C."/>
            <person name="LaButti K."/>
            <person name="Lindquist E.A."/>
            <person name="Lipzen A."/>
            <person name="Lundell T."/>
            <person name="Morin E."/>
            <person name="Murat C."/>
            <person name="Riley R."/>
            <person name="Ohm R."/>
            <person name="Sun H."/>
            <person name="Tunlid A."/>
            <person name="Henrissat B."/>
            <person name="Grigoriev I.V."/>
            <person name="Hibbett D.S."/>
            <person name="Martin F."/>
        </authorList>
    </citation>
    <scope>NUCLEOTIDE SEQUENCE [LARGE SCALE GENOMIC DNA]</scope>
    <source>
        <strain evidence="2">Foug A</strain>
    </source>
</reference>
<dbReference type="FunCoup" id="A0A0C3D4Y6">
    <property type="interactions" value="20"/>
</dbReference>
<dbReference type="GO" id="GO:0000070">
    <property type="term" value="P:mitotic sister chromatid segregation"/>
    <property type="evidence" value="ECO:0007669"/>
    <property type="project" value="InterPro"/>
</dbReference>
<dbReference type="HOGENOM" id="CLU_088334_0_0_1"/>
<keyword evidence="2" id="KW-1185">Reference proteome</keyword>
<organism evidence="1 2">
    <name type="scientific">Scleroderma citrinum Foug A</name>
    <dbReference type="NCBI Taxonomy" id="1036808"/>
    <lineage>
        <taxon>Eukaryota</taxon>
        <taxon>Fungi</taxon>
        <taxon>Dikarya</taxon>
        <taxon>Basidiomycota</taxon>
        <taxon>Agaricomycotina</taxon>
        <taxon>Agaricomycetes</taxon>
        <taxon>Agaricomycetidae</taxon>
        <taxon>Boletales</taxon>
        <taxon>Sclerodermatineae</taxon>
        <taxon>Sclerodermataceae</taxon>
        <taxon>Scleroderma</taxon>
    </lineage>
</organism>
<dbReference type="OrthoDB" id="2135762at2759"/>
<dbReference type="Pfam" id="PF08641">
    <property type="entry name" value="Mis14"/>
    <property type="match status" value="1"/>
</dbReference>
<sequence length="201" mass="23280">MDAREDLPKVSIETEQDWKRIQRNLSDAFFERLDQALELQGHSATDRDELLPHANQFLETLFDIARPNLRINGRSTEELSEVEEDDNIEPFDEALDRHIWSLSDQRLKWDKDIAGRRRTRPKEIEALMSDILAQQDSDEFDVAQSDTSYDHILAKGIYPEMEDTLRNAISLTPRLAQSVSVQCDRATRVQSIADEVKNLKQ</sequence>
<evidence type="ECO:0000313" key="2">
    <source>
        <dbReference type="Proteomes" id="UP000053989"/>
    </source>
</evidence>
<dbReference type="AlphaFoldDB" id="A0A0C3D4Y6"/>
<dbReference type="Proteomes" id="UP000053989">
    <property type="component" value="Unassembled WGS sequence"/>
</dbReference>
<proteinExistence type="predicted"/>
<dbReference type="InterPro" id="IPR013950">
    <property type="entry name" value="Mis14/Nsl1"/>
</dbReference>
<gene>
    <name evidence="1" type="ORF">SCLCIDRAFT_1224496</name>
</gene>
<dbReference type="InParanoid" id="A0A0C3D4Y6"/>
<dbReference type="EMBL" id="KN822255">
    <property type="protein sequence ID" value="KIM51484.1"/>
    <property type="molecule type" value="Genomic_DNA"/>
</dbReference>
<evidence type="ECO:0000313" key="1">
    <source>
        <dbReference type="EMBL" id="KIM51484.1"/>
    </source>
</evidence>
<dbReference type="GO" id="GO:0000776">
    <property type="term" value="C:kinetochore"/>
    <property type="evidence" value="ECO:0007669"/>
    <property type="project" value="InterPro"/>
</dbReference>
<reference evidence="1 2" key="1">
    <citation type="submission" date="2014-04" db="EMBL/GenBank/DDBJ databases">
        <authorList>
            <consortium name="DOE Joint Genome Institute"/>
            <person name="Kuo A."/>
            <person name="Kohler A."/>
            <person name="Nagy L.G."/>
            <person name="Floudas D."/>
            <person name="Copeland A."/>
            <person name="Barry K.W."/>
            <person name="Cichocki N."/>
            <person name="Veneault-Fourrey C."/>
            <person name="LaButti K."/>
            <person name="Lindquist E.A."/>
            <person name="Lipzen A."/>
            <person name="Lundell T."/>
            <person name="Morin E."/>
            <person name="Murat C."/>
            <person name="Sun H."/>
            <person name="Tunlid A."/>
            <person name="Henrissat B."/>
            <person name="Grigoriev I.V."/>
            <person name="Hibbett D.S."/>
            <person name="Martin F."/>
            <person name="Nordberg H.P."/>
            <person name="Cantor M.N."/>
            <person name="Hua S.X."/>
        </authorList>
    </citation>
    <scope>NUCLEOTIDE SEQUENCE [LARGE SCALE GENOMIC DNA]</scope>
    <source>
        <strain evidence="1 2">Foug A</strain>
    </source>
</reference>
<accession>A0A0C3D4Y6</accession>
<protein>
    <submittedName>
        <fullName evidence="1">Uncharacterized protein</fullName>
    </submittedName>
</protein>